<feature type="coiled-coil region" evidence="1">
    <location>
        <begin position="399"/>
        <end position="426"/>
    </location>
</feature>
<evidence type="ECO:0000256" key="2">
    <source>
        <dbReference type="SAM" id="MobiDB-lite"/>
    </source>
</evidence>
<feature type="region of interest" description="Disordered" evidence="2">
    <location>
        <begin position="38"/>
        <end position="59"/>
    </location>
</feature>
<dbReference type="AlphaFoldDB" id="A0AAD7SSL2"/>
<dbReference type="CDD" id="cd22817">
    <property type="entry name" value="DRWD-N_Knl1"/>
    <property type="match status" value="1"/>
</dbReference>
<evidence type="ECO:0000313" key="5">
    <source>
        <dbReference type="Proteomes" id="UP001221898"/>
    </source>
</evidence>
<dbReference type="GO" id="GO:0005634">
    <property type="term" value="C:nucleus"/>
    <property type="evidence" value="ECO:0007669"/>
    <property type="project" value="TreeGrafter"/>
</dbReference>
<dbReference type="InterPro" id="IPR037388">
    <property type="entry name" value="Blinkin"/>
</dbReference>
<gene>
    <name evidence="4" type="ORF">AAFF_G00262470</name>
</gene>
<evidence type="ECO:0000259" key="3">
    <source>
        <dbReference type="Pfam" id="PF18210"/>
    </source>
</evidence>
<dbReference type="GO" id="GO:0008608">
    <property type="term" value="P:attachment of spindle microtubules to kinetochore"/>
    <property type="evidence" value="ECO:0007669"/>
    <property type="project" value="InterPro"/>
</dbReference>
<dbReference type="Pfam" id="PF18210">
    <property type="entry name" value="Knl1_RWD_C"/>
    <property type="match status" value="1"/>
</dbReference>
<comment type="caution">
    <text evidence="4">The sequence shown here is derived from an EMBL/GenBank/DDBJ whole genome shotgun (WGS) entry which is preliminary data.</text>
</comment>
<dbReference type="GO" id="GO:0034501">
    <property type="term" value="P:protein localization to kinetochore"/>
    <property type="evidence" value="ECO:0007669"/>
    <property type="project" value="InterPro"/>
</dbReference>
<dbReference type="Proteomes" id="UP001221898">
    <property type="component" value="Unassembled WGS sequence"/>
</dbReference>
<evidence type="ECO:0000313" key="4">
    <source>
        <dbReference type="EMBL" id="KAJ8408019.1"/>
    </source>
</evidence>
<protein>
    <recommendedName>
        <fullName evidence="3">Knl1 C-terminal RWD domain-containing protein</fullName>
    </recommendedName>
</protein>
<sequence length="798" mass="91212">MELPESTKTESDQLKPTKTKRRLSSILKAPRTPLKCVGKDNEDCQEEATKPIEKKRNSRRVSFASTNDIHVFLKDFKNGSPVDNLFQDLSATGEEVLDDKGAHTANGGGLQIIGMETLLNAPLQISHHHNKENIFNYGVQKDFCNKTLPRRSKPIDPKPEDPTAPSEFRTLLRKSRVGIIQEHGDSSEVENINEETLPEMNSEEDLSEMVEGEFLGDNRDQETGVGQAVDDEMFAEQVWNVTQGQKRSCPVDGHDGDVPEERKMRSPAMSSQQLEPSMRAVQWDNNVAGILGENPPRFMTKTLDSTNFSSDSPSQRCEGTFETSAYRSSQYDIQFDEAYETDLQQKLENGSITMREFLKLFGIDFNIHRPRQSVLPDDFETNHNSEAILFEKHINRPKQRVYEEDCQELAKMVEKLKTRMRDQDNSLKTTNESLWEKMKTCSEEQLQSFGSKLKERKVYFRKKSKALSDELKICLYSKLVHTTQVAQQNLTEKIEDTDELLKHLDECLNDLDAELASMDCAGVEENSANSETELTLQVKQQEFETLNMALAENERRMCELGLEKSNAQGKVKKLQDETLELEKQITVLDRLIEWKLSEQTDDRAAFTFLYNSMRLEVLFEKPASETTAAAAETEQDVADITFQLELDAENSQCYARLVHTLISQFIQSETSWVQTYPTRRHVPMLLHDVSLVVSRCRLLGEEINRLQKWGSLKLDILEISCIDTQVRILFSSLKATAKFELTLAVTQSYPLTELQLINFKNYIGNTRIDQLEEVISTETPAKNYLTRIVKKIHNVLLC</sequence>
<reference evidence="4" key="1">
    <citation type="journal article" date="2023" name="Science">
        <title>Genome structures resolve the early diversification of teleost fishes.</title>
        <authorList>
            <person name="Parey E."/>
            <person name="Louis A."/>
            <person name="Montfort J."/>
            <person name="Bouchez O."/>
            <person name="Roques C."/>
            <person name="Iampietro C."/>
            <person name="Lluch J."/>
            <person name="Castinel A."/>
            <person name="Donnadieu C."/>
            <person name="Desvignes T."/>
            <person name="Floi Bucao C."/>
            <person name="Jouanno E."/>
            <person name="Wen M."/>
            <person name="Mejri S."/>
            <person name="Dirks R."/>
            <person name="Jansen H."/>
            <person name="Henkel C."/>
            <person name="Chen W.J."/>
            <person name="Zahm M."/>
            <person name="Cabau C."/>
            <person name="Klopp C."/>
            <person name="Thompson A.W."/>
            <person name="Robinson-Rechavi M."/>
            <person name="Braasch I."/>
            <person name="Lecointre G."/>
            <person name="Bobe J."/>
            <person name="Postlethwait J.H."/>
            <person name="Berthelot C."/>
            <person name="Roest Crollius H."/>
            <person name="Guiguen Y."/>
        </authorList>
    </citation>
    <scope>NUCLEOTIDE SEQUENCE</scope>
    <source>
        <strain evidence="4">NC1722</strain>
    </source>
</reference>
<feature type="region of interest" description="Disordered" evidence="2">
    <location>
        <begin position="257"/>
        <end position="276"/>
    </location>
</feature>
<keyword evidence="5" id="KW-1185">Reference proteome</keyword>
<dbReference type="CDD" id="cd21853">
    <property type="entry name" value="KNL1_NTD"/>
    <property type="match status" value="1"/>
</dbReference>
<proteinExistence type="predicted"/>
<evidence type="ECO:0000256" key="1">
    <source>
        <dbReference type="SAM" id="Coils"/>
    </source>
</evidence>
<organism evidence="4 5">
    <name type="scientific">Aldrovandia affinis</name>
    <dbReference type="NCBI Taxonomy" id="143900"/>
    <lineage>
        <taxon>Eukaryota</taxon>
        <taxon>Metazoa</taxon>
        <taxon>Chordata</taxon>
        <taxon>Craniata</taxon>
        <taxon>Vertebrata</taxon>
        <taxon>Euteleostomi</taxon>
        <taxon>Actinopterygii</taxon>
        <taxon>Neopterygii</taxon>
        <taxon>Teleostei</taxon>
        <taxon>Notacanthiformes</taxon>
        <taxon>Halosauridae</taxon>
        <taxon>Aldrovandia</taxon>
    </lineage>
</organism>
<feature type="domain" description="Knl1 C-terminal RWD" evidence="3">
    <location>
        <begin position="546"/>
        <end position="700"/>
    </location>
</feature>
<accession>A0AAD7SSL2</accession>
<feature type="region of interest" description="Disordered" evidence="2">
    <location>
        <begin position="1"/>
        <end position="26"/>
    </location>
</feature>
<feature type="compositionally biased region" description="Basic and acidic residues" evidence="2">
    <location>
        <begin position="1"/>
        <end position="15"/>
    </location>
</feature>
<dbReference type="InterPro" id="IPR040850">
    <property type="entry name" value="Knl1_RWD_C"/>
</dbReference>
<feature type="compositionally biased region" description="Basic and acidic residues" evidence="2">
    <location>
        <begin position="38"/>
        <end position="55"/>
    </location>
</feature>
<keyword evidence="1" id="KW-0175">Coiled coil</keyword>
<dbReference type="EMBL" id="JAINUG010000036">
    <property type="protein sequence ID" value="KAJ8408019.1"/>
    <property type="molecule type" value="Genomic_DNA"/>
</dbReference>
<feature type="coiled-coil region" evidence="1">
    <location>
        <begin position="536"/>
        <end position="591"/>
    </location>
</feature>
<name>A0AAD7SSL2_9TELE</name>
<dbReference type="PANTHER" id="PTHR16520:SF3">
    <property type="entry name" value="KINETOCHORE SCAFFOLD 1"/>
    <property type="match status" value="1"/>
</dbReference>
<dbReference type="PANTHER" id="PTHR16520">
    <property type="entry name" value="KINETOCHORE SCAFFOLD 1"/>
    <property type="match status" value="1"/>
</dbReference>